<dbReference type="SUPFAM" id="SSF54001">
    <property type="entry name" value="Cysteine proteinases"/>
    <property type="match status" value="1"/>
</dbReference>
<protein>
    <recommendedName>
        <fullName evidence="2">USP domain-containing protein</fullName>
    </recommendedName>
</protein>
<dbReference type="PANTHER" id="PTHR24006">
    <property type="entry name" value="UBIQUITIN CARBOXYL-TERMINAL HYDROLASE"/>
    <property type="match status" value="1"/>
</dbReference>
<comment type="caution">
    <text evidence="3">The sequence shown here is derived from an EMBL/GenBank/DDBJ whole genome shotgun (WGS) entry which is preliminary data.</text>
</comment>
<dbReference type="InterPro" id="IPR018200">
    <property type="entry name" value="USP_CS"/>
</dbReference>
<dbReference type="PANTHER" id="PTHR24006:SF644">
    <property type="entry name" value="UBIQUITIN CARBOXYL-TERMINAL HYDROLASE 7"/>
    <property type="match status" value="1"/>
</dbReference>
<proteinExistence type="predicted"/>
<dbReference type="InterPro" id="IPR050164">
    <property type="entry name" value="Peptidase_C19"/>
</dbReference>
<reference evidence="3 4" key="1">
    <citation type="submission" date="2024-04" db="EMBL/GenBank/DDBJ databases">
        <title>Tritrichomonas musculus Genome.</title>
        <authorList>
            <person name="Alves-Ferreira E."/>
            <person name="Grigg M."/>
            <person name="Lorenzi H."/>
            <person name="Galac M."/>
        </authorList>
    </citation>
    <scope>NUCLEOTIDE SEQUENCE [LARGE SCALE GENOMIC DNA]</scope>
    <source>
        <strain evidence="3 4">EAF2021</strain>
    </source>
</reference>
<dbReference type="Gene3D" id="3.90.70.10">
    <property type="entry name" value="Cysteine proteinases"/>
    <property type="match status" value="1"/>
</dbReference>
<feature type="domain" description="USP" evidence="2">
    <location>
        <begin position="318"/>
        <end position="657"/>
    </location>
</feature>
<accession>A0ABR2KL01</accession>
<dbReference type="InterPro" id="IPR038765">
    <property type="entry name" value="Papain-like_cys_pep_sf"/>
</dbReference>
<organism evidence="3 4">
    <name type="scientific">Tritrichomonas musculus</name>
    <dbReference type="NCBI Taxonomy" id="1915356"/>
    <lineage>
        <taxon>Eukaryota</taxon>
        <taxon>Metamonada</taxon>
        <taxon>Parabasalia</taxon>
        <taxon>Tritrichomonadida</taxon>
        <taxon>Tritrichomonadidae</taxon>
        <taxon>Tritrichomonas</taxon>
    </lineage>
</organism>
<dbReference type="PROSITE" id="PS00972">
    <property type="entry name" value="USP_1"/>
    <property type="match status" value="1"/>
</dbReference>
<gene>
    <name evidence="3" type="ORF">M9Y10_029040</name>
</gene>
<feature type="compositionally biased region" description="Basic and acidic residues" evidence="1">
    <location>
        <begin position="935"/>
        <end position="950"/>
    </location>
</feature>
<dbReference type="Pfam" id="PF00443">
    <property type="entry name" value="UCH"/>
    <property type="match status" value="1"/>
</dbReference>
<evidence type="ECO:0000259" key="2">
    <source>
        <dbReference type="PROSITE" id="PS50235"/>
    </source>
</evidence>
<sequence>MNEEKRLHGTWVITNFTKKSGNRIKSDIMKFGEEQLKFVLDNHNHPNQNVQISIKIENFKSKELEFNAKFELINKDEAKTLKVSEKFEINQSSEPATIQFPVKGLDFIDEWVDNDEVKIKYDISSSDNASTNDNEEQQSCSILKNDSWEIADFERASDPIESSDYIIQDLTFKLIINRPKDYSSNETKFSIIIKSVKLDSKNKSYTFKIELMNEMPSKSAIKTVTHQFEKEDEKFDVDFDLTYKEFTESNGFLYQGGASIRIKYANYDFSLSNDESDNDFDSGKTNYNYDITNYNYSNNYSTYSAVSTDSSKQDTGYVGLRNQGATCYMNSMLQSLFHLPAFRKLVYRMHTTGTEDVSKSIPLCLQRLFVYMQCSDKACSTKALTKSFGWDDYQTIVQHDVQEFCRVLIDNLEEKMKNTELDGEIAKLFRGKYRSFIRCINVPFETSKEEYFYDIQLVVKDTPDLATSFSKYIEPEILAGDDQYNTEKYGKQDVKMGTEFLEFPSILQIHLRRFEYDFNYDQMTKINSRFEFPATIDLSQYLAENADKTKPNIFDLYGVLVHSGSTTSGHYYAFLRTSTGPQWYQFNDSHVTTATATESIDENFGGSSSTSTATSATSGYTGYTYGYGGYSYNNSRYYYSYNTEKSYSAYMLVYIRRSDAEKIFTPVSNDEIPEHLMKYFKDHPDEEETTTYSISTSNELNVNVIPEEGIIVNSILGKSGFECTELQKSFSFTKGQDNDKILYEKVAHEFGLQPNQIRLWTTYYQFTPYSICSNKDTSLTTSTSLFLQKKSEDEDLEVDKKLVVFMKFFDVTLSVPIQFLGTTLLDKSEPVSTLFPLVLQKLGLPENLADNLLVYQEYSSYAHALDKDRTFKSEYSNVQCLIFQFEQKLGEEEERERISLLNTATFKFYTKDDLPKYLAEESSKSKSEKDDGESTDDKEKKEKEKEEENKEEEKYKDLHFFTYLDVIGVQKVKDVNQYLQSLRDPVIAVAFDYEDITKPIAKVQFSPSLYLDDLKKFVAKAMKLDYNPEKDLLLIYKKNYYEDEPSSDPIQSETVTHEFYSYNKQILRMYYRLIHDMTKEKMENMMTIEVSISEDGYNVSKKKKILIEKDATIASIKDQILKLINIDPNDSTNQNKYRISKISDHKYDGEYKDLSSTISAYDKNVRFDIIPQEQLELIQKEEVKAKDEADQSSTENNENIILVQGSHLTTEYSRAKNCEDPFFFILDKRETYDQLVNRVKEVLKLDSFKRSKILISDDNPTISQSTSFMKADKTVGEYIESLNLTKEMRFYIFHPPHQSSSKNEAVKIIN</sequence>
<feature type="region of interest" description="Disordered" evidence="1">
    <location>
        <begin position="920"/>
        <end position="950"/>
    </location>
</feature>
<dbReference type="Proteomes" id="UP001470230">
    <property type="component" value="Unassembled WGS sequence"/>
</dbReference>
<evidence type="ECO:0000313" key="3">
    <source>
        <dbReference type="EMBL" id="KAK8891818.1"/>
    </source>
</evidence>
<dbReference type="InterPro" id="IPR001394">
    <property type="entry name" value="Peptidase_C19_UCH"/>
</dbReference>
<name>A0ABR2KL01_9EUKA</name>
<dbReference type="PROSITE" id="PS50235">
    <property type="entry name" value="USP_3"/>
    <property type="match status" value="1"/>
</dbReference>
<evidence type="ECO:0000313" key="4">
    <source>
        <dbReference type="Proteomes" id="UP001470230"/>
    </source>
</evidence>
<dbReference type="PROSITE" id="PS00973">
    <property type="entry name" value="USP_2"/>
    <property type="match status" value="1"/>
</dbReference>
<feature type="compositionally biased region" description="Basic and acidic residues" evidence="1">
    <location>
        <begin position="920"/>
        <end position="929"/>
    </location>
</feature>
<dbReference type="EMBL" id="JAPFFF010000004">
    <property type="protein sequence ID" value="KAK8891818.1"/>
    <property type="molecule type" value="Genomic_DNA"/>
</dbReference>
<dbReference type="InterPro" id="IPR028889">
    <property type="entry name" value="USP"/>
</dbReference>
<evidence type="ECO:0000256" key="1">
    <source>
        <dbReference type="SAM" id="MobiDB-lite"/>
    </source>
</evidence>
<keyword evidence="4" id="KW-1185">Reference proteome</keyword>